<evidence type="ECO:0000256" key="1">
    <source>
        <dbReference type="SAM" id="MobiDB-lite"/>
    </source>
</evidence>
<dbReference type="OrthoDB" id="2415112at2759"/>
<protein>
    <recommendedName>
        <fullName evidence="5">SH3b domain-containing protein</fullName>
    </recommendedName>
</protein>
<feature type="chain" id="PRO_5040282513" description="SH3b domain-containing protein" evidence="2">
    <location>
        <begin position="20"/>
        <end position="122"/>
    </location>
</feature>
<dbReference type="Proteomes" id="UP000749646">
    <property type="component" value="Unassembled WGS sequence"/>
</dbReference>
<proteinExistence type="predicted"/>
<keyword evidence="2" id="KW-0732">Signal</keyword>
<dbReference type="AlphaFoldDB" id="A0A9P6LRJ3"/>
<evidence type="ECO:0000313" key="4">
    <source>
        <dbReference type="Proteomes" id="UP000749646"/>
    </source>
</evidence>
<feature type="signal peptide" evidence="2">
    <location>
        <begin position="1"/>
        <end position="19"/>
    </location>
</feature>
<feature type="non-terminal residue" evidence="3">
    <location>
        <position position="122"/>
    </location>
</feature>
<name>A0A9P6LRJ3_9FUNG</name>
<gene>
    <name evidence="3" type="ORF">BGZ65_000114</name>
</gene>
<dbReference type="Gene3D" id="2.30.30.40">
    <property type="entry name" value="SH3 Domains"/>
    <property type="match status" value="1"/>
</dbReference>
<comment type="caution">
    <text evidence="3">The sequence shown here is derived from an EMBL/GenBank/DDBJ whole genome shotgun (WGS) entry which is preliminary data.</text>
</comment>
<evidence type="ECO:0000256" key="2">
    <source>
        <dbReference type="SAM" id="SignalP"/>
    </source>
</evidence>
<feature type="region of interest" description="Disordered" evidence="1">
    <location>
        <begin position="99"/>
        <end position="122"/>
    </location>
</feature>
<evidence type="ECO:0000313" key="3">
    <source>
        <dbReference type="EMBL" id="KAF9916788.1"/>
    </source>
</evidence>
<accession>A0A9P6LRJ3</accession>
<keyword evidence="4" id="KW-1185">Reference proteome</keyword>
<sequence>MKITFALAALVASIATTQAAKGTVRTAGDPLRVHSAPSTTSSVVGSLKNGAVVEIDCTATGTKVTGKYGTSTVWDHVPGGYVSDTYVYTGKDGAVAPPCKGAPKPPKPPVGGGCQAAGIKNP</sequence>
<reference evidence="3" key="1">
    <citation type="journal article" date="2020" name="Fungal Divers.">
        <title>Resolving the Mortierellaceae phylogeny through synthesis of multi-gene phylogenetics and phylogenomics.</title>
        <authorList>
            <person name="Vandepol N."/>
            <person name="Liber J."/>
            <person name="Desiro A."/>
            <person name="Na H."/>
            <person name="Kennedy M."/>
            <person name="Barry K."/>
            <person name="Grigoriev I.V."/>
            <person name="Miller A.N."/>
            <person name="O'Donnell K."/>
            <person name="Stajich J.E."/>
            <person name="Bonito G."/>
        </authorList>
    </citation>
    <scope>NUCLEOTIDE SEQUENCE</scope>
    <source>
        <strain evidence="3">MES-2147</strain>
    </source>
</reference>
<organism evidence="3 4">
    <name type="scientific">Modicella reniformis</name>
    <dbReference type="NCBI Taxonomy" id="1440133"/>
    <lineage>
        <taxon>Eukaryota</taxon>
        <taxon>Fungi</taxon>
        <taxon>Fungi incertae sedis</taxon>
        <taxon>Mucoromycota</taxon>
        <taxon>Mortierellomycotina</taxon>
        <taxon>Mortierellomycetes</taxon>
        <taxon>Mortierellales</taxon>
        <taxon>Mortierellaceae</taxon>
        <taxon>Modicella</taxon>
    </lineage>
</organism>
<dbReference type="EMBL" id="JAAAHW010011898">
    <property type="protein sequence ID" value="KAF9916788.1"/>
    <property type="molecule type" value="Genomic_DNA"/>
</dbReference>
<evidence type="ECO:0008006" key="5">
    <source>
        <dbReference type="Google" id="ProtNLM"/>
    </source>
</evidence>